<dbReference type="InterPro" id="IPR005829">
    <property type="entry name" value="Sugar_transporter_CS"/>
</dbReference>
<dbReference type="PANTHER" id="PTHR23508:SF10">
    <property type="entry name" value="CARBOXYLIC ACID TRANSPORTER PROTEIN HOMOLOG"/>
    <property type="match status" value="1"/>
</dbReference>
<evidence type="ECO:0000256" key="4">
    <source>
        <dbReference type="ARBA" id="ARBA00023136"/>
    </source>
</evidence>
<keyword evidence="2 6" id="KW-0812">Transmembrane</keyword>
<protein>
    <recommendedName>
        <fullName evidence="7">Major facilitator superfamily (MFS) profile domain-containing protein</fullName>
    </recommendedName>
</protein>
<reference evidence="9" key="1">
    <citation type="submission" date="2015-12" db="EMBL/GenBank/DDBJ databases">
        <title>Complete genome sequence of Pandoraea norimbergensis DSM 11628.</title>
        <authorList>
            <person name="Ee R."/>
            <person name="Lim Y.-L."/>
            <person name="Yong D."/>
            <person name="Yin W.-F."/>
            <person name="Chan K.-G."/>
        </authorList>
    </citation>
    <scope>NUCLEOTIDE SEQUENCE [LARGE SCALE GENOMIC DNA]</scope>
    <source>
        <strain evidence="9">DSM 11628</strain>
    </source>
</reference>
<evidence type="ECO:0000256" key="5">
    <source>
        <dbReference type="SAM" id="MobiDB-lite"/>
    </source>
</evidence>
<feature type="transmembrane region" description="Helical" evidence="6">
    <location>
        <begin position="397"/>
        <end position="417"/>
    </location>
</feature>
<dbReference type="InterPro" id="IPR036259">
    <property type="entry name" value="MFS_trans_sf"/>
</dbReference>
<feature type="transmembrane region" description="Helical" evidence="6">
    <location>
        <begin position="67"/>
        <end position="87"/>
    </location>
</feature>
<evidence type="ECO:0000256" key="6">
    <source>
        <dbReference type="SAM" id="Phobius"/>
    </source>
</evidence>
<organism evidence="8 9">
    <name type="scientific">Pandoraea norimbergensis</name>
    <dbReference type="NCBI Taxonomy" id="93219"/>
    <lineage>
        <taxon>Bacteria</taxon>
        <taxon>Pseudomonadati</taxon>
        <taxon>Pseudomonadota</taxon>
        <taxon>Betaproteobacteria</taxon>
        <taxon>Burkholderiales</taxon>
        <taxon>Burkholderiaceae</taxon>
        <taxon>Pandoraea</taxon>
    </lineage>
</organism>
<proteinExistence type="predicted"/>
<dbReference type="SUPFAM" id="SSF103473">
    <property type="entry name" value="MFS general substrate transporter"/>
    <property type="match status" value="1"/>
</dbReference>
<dbReference type="Proteomes" id="UP000060277">
    <property type="component" value="Chromosome"/>
</dbReference>
<keyword evidence="9" id="KW-1185">Reference proteome</keyword>
<gene>
    <name evidence="8" type="ORF">AT302_16600</name>
</gene>
<evidence type="ECO:0000313" key="8">
    <source>
        <dbReference type="EMBL" id="ALS63342.1"/>
    </source>
</evidence>
<accession>A0ABN4JUE1</accession>
<evidence type="ECO:0000256" key="1">
    <source>
        <dbReference type="ARBA" id="ARBA00004141"/>
    </source>
</evidence>
<feature type="transmembrane region" description="Helical" evidence="6">
    <location>
        <begin position="28"/>
        <end position="47"/>
    </location>
</feature>
<dbReference type="PROSITE" id="PS50850">
    <property type="entry name" value="MFS"/>
    <property type="match status" value="1"/>
</dbReference>
<feature type="transmembrane region" description="Helical" evidence="6">
    <location>
        <begin position="268"/>
        <end position="288"/>
    </location>
</feature>
<evidence type="ECO:0000313" key="9">
    <source>
        <dbReference type="Proteomes" id="UP000060277"/>
    </source>
</evidence>
<feature type="region of interest" description="Disordered" evidence="5">
    <location>
        <begin position="454"/>
        <end position="475"/>
    </location>
</feature>
<evidence type="ECO:0000259" key="7">
    <source>
        <dbReference type="PROSITE" id="PS50850"/>
    </source>
</evidence>
<dbReference type="Gene3D" id="1.20.1250.20">
    <property type="entry name" value="MFS general substrate transporter like domains"/>
    <property type="match status" value="1"/>
</dbReference>
<dbReference type="PANTHER" id="PTHR23508">
    <property type="entry name" value="CARBOXYLIC ACID TRANSPORTER PROTEIN HOMOLOG"/>
    <property type="match status" value="1"/>
</dbReference>
<feature type="transmembrane region" description="Helical" evidence="6">
    <location>
        <begin position="300"/>
        <end position="321"/>
    </location>
</feature>
<dbReference type="InterPro" id="IPR005828">
    <property type="entry name" value="MFS_sugar_transport-like"/>
</dbReference>
<feature type="transmembrane region" description="Helical" evidence="6">
    <location>
        <begin position="96"/>
        <end position="114"/>
    </location>
</feature>
<evidence type="ECO:0000256" key="2">
    <source>
        <dbReference type="ARBA" id="ARBA00022692"/>
    </source>
</evidence>
<dbReference type="PROSITE" id="PS00217">
    <property type="entry name" value="SUGAR_TRANSPORT_2"/>
    <property type="match status" value="1"/>
</dbReference>
<sequence>MPPINIASINDVIRFIDSQPRLVGVARFAWLVALGGLFLDAFANSALGSALGPLTAQLGLSPREVGLLTASSAFVALIVNPFGGWLADRFGRVKPLIATKLIYIAGAIIAAVAVNFEMILAGRVLVGIAYGIDFSIAIALLAEYTPAKHRAKLNLWNGVWYIAVIGNLLVTLLFSQLGIGQNIWRYSIASSGILALVILGLQIKYLSESATWLARLGRMKDAAISLGKLFPDHRFVARETARNDVNEKTKRAGNFAQLFRGNYLRRTVLSGVISLCQYMQYSAVGWYLPVISLLLFSNNFIHATIAAIVFNCFGVLGGFSSPFFGRLFGLRKAALYGFGIVFLVLVGMGLLDGKVDPMLLSIFPAMLIFAHSAGPASNGKSIAALSYRSEVRATGTAFTGFLANVGAAFGLFAFPVLRGSFPLGTVLLILSVVPLVGLITCIVIQWDPTRNGFSADEEAETDVPSGQPAAIPAQQ</sequence>
<name>A0ABN4JUE1_9BURK</name>
<feature type="transmembrane region" description="Helical" evidence="6">
    <location>
        <begin position="333"/>
        <end position="351"/>
    </location>
</feature>
<comment type="subcellular location">
    <subcellularLocation>
        <location evidence="1">Membrane</location>
        <topology evidence="1">Multi-pass membrane protein</topology>
    </subcellularLocation>
</comment>
<feature type="transmembrane region" description="Helical" evidence="6">
    <location>
        <begin position="120"/>
        <end position="142"/>
    </location>
</feature>
<dbReference type="InterPro" id="IPR020846">
    <property type="entry name" value="MFS_dom"/>
</dbReference>
<feature type="transmembrane region" description="Helical" evidence="6">
    <location>
        <begin position="154"/>
        <end position="177"/>
    </location>
</feature>
<dbReference type="EMBL" id="CP013480">
    <property type="protein sequence ID" value="ALS63342.1"/>
    <property type="molecule type" value="Genomic_DNA"/>
</dbReference>
<dbReference type="Pfam" id="PF00083">
    <property type="entry name" value="Sugar_tr"/>
    <property type="match status" value="1"/>
</dbReference>
<evidence type="ECO:0000256" key="3">
    <source>
        <dbReference type="ARBA" id="ARBA00022989"/>
    </source>
</evidence>
<keyword evidence="3 6" id="KW-1133">Transmembrane helix</keyword>
<feature type="transmembrane region" description="Helical" evidence="6">
    <location>
        <begin position="423"/>
        <end position="444"/>
    </location>
</feature>
<keyword evidence="4 6" id="KW-0472">Membrane</keyword>
<feature type="domain" description="Major facilitator superfamily (MFS) profile" evidence="7">
    <location>
        <begin position="29"/>
        <end position="449"/>
    </location>
</feature>
<feature type="transmembrane region" description="Helical" evidence="6">
    <location>
        <begin position="183"/>
        <end position="201"/>
    </location>
</feature>